<reference evidence="2" key="1">
    <citation type="submission" date="2020-03" db="EMBL/GenBank/DDBJ databases">
        <authorList>
            <person name="Weist P."/>
        </authorList>
    </citation>
    <scope>NUCLEOTIDE SEQUENCE</scope>
</reference>
<gene>
    <name evidence="2" type="ORF">PLEPLA_LOCUS721</name>
</gene>
<proteinExistence type="predicted"/>
<name>A0A9N7TJK4_PLEPL</name>
<dbReference type="Proteomes" id="UP001153269">
    <property type="component" value="Unassembled WGS sequence"/>
</dbReference>
<evidence type="ECO:0000313" key="2">
    <source>
        <dbReference type="EMBL" id="CAB1413024.1"/>
    </source>
</evidence>
<feature type="compositionally biased region" description="Basic and acidic residues" evidence="1">
    <location>
        <begin position="91"/>
        <end position="101"/>
    </location>
</feature>
<dbReference type="EMBL" id="CADEAL010000032">
    <property type="protein sequence ID" value="CAB1413024.1"/>
    <property type="molecule type" value="Genomic_DNA"/>
</dbReference>
<organism evidence="2 3">
    <name type="scientific">Pleuronectes platessa</name>
    <name type="common">European plaice</name>
    <dbReference type="NCBI Taxonomy" id="8262"/>
    <lineage>
        <taxon>Eukaryota</taxon>
        <taxon>Metazoa</taxon>
        <taxon>Chordata</taxon>
        <taxon>Craniata</taxon>
        <taxon>Vertebrata</taxon>
        <taxon>Euteleostomi</taxon>
        <taxon>Actinopterygii</taxon>
        <taxon>Neopterygii</taxon>
        <taxon>Teleostei</taxon>
        <taxon>Neoteleostei</taxon>
        <taxon>Acanthomorphata</taxon>
        <taxon>Carangaria</taxon>
        <taxon>Pleuronectiformes</taxon>
        <taxon>Pleuronectoidei</taxon>
        <taxon>Pleuronectidae</taxon>
        <taxon>Pleuronectes</taxon>
    </lineage>
</organism>
<protein>
    <submittedName>
        <fullName evidence="2">Uncharacterized protein</fullName>
    </submittedName>
</protein>
<accession>A0A9N7TJK4</accession>
<feature type="region of interest" description="Disordered" evidence="1">
    <location>
        <begin position="91"/>
        <end position="110"/>
    </location>
</feature>
<evidence type="ECO:0000313" key="3">
    <source>
        <dbReference type="Proteomes" id="UP001153269"/>
    </source>
</evidence>
<keyword evidence="3" id="KW-1185">Reference proteome</keyword>
<comment type="caution">
    <text evidence="2">The sequence shown here is derived from an EMBL/GenBank/DDBJ whole genome shotgun (WGS) entry which is preliminary data.</text>
</comment>
<evidence type="ECO:0000256" key="1">
    <source>
        <dbReference type="SAM" id="MobiDB-lite"/>
    </source>
</evidence>
<dbReference type="AlphaFoldDB" id="A0A9N7TJK4"/>
<sequence>MCMELQARTHSNSLGLFPNANKGRRVTLCFGAAISAGTRDRHDGHSSIKLYNCTIRKLGENKNKTKVDRGGGGVPVRHSTYVRVMTNIPQEWHDDKDEEAKAGSTDVFTL</sequence>